<dbReference type="EMBL" id="NOKQ01000289">
    <property type="protein sequence ID" value="OZS77064.1"/>
    <property type="molecule type" value="Genomic_DNA"/>
</dbReference>
<evidence type="ECO:0000256" key="1">
    <source>
        <dbReference type="SAM" id="Phobius"/>
    </source>
</evidence>
<dbReference type="OrthoDB" id="2971140at2"/>
<keyword evidence="3" id="KW-1185">Reference proteome</keyword>
<organism evidence="2 3">
    <name type="scientific">Tetzosporium hominis</name>
    <dbReference type="NCBI Taxonomy" id="2020506"/>
    <lineage>
        <taxon>Bacteria</taxon>
        <taxon>Bacillati</taxon>
        <taxon>Bacillota</taxon>
        <taxon>Bacilli</taxon>
        <taxon>Bacillales</taxon>
        <taxon>Caryophanaceae</taxon>
        <taxon>Tetzosporium</taxon>
    </lineage>
</organism>
<comment type="caution">
    <text evidence="2">The sequence shown here is derived from an EMBL/GenBank/DDBJ whole genome shotgun (WGS) entry which is preliminary data.</text>
</comment>
<dbReference type="AlphaFoldDB" id="A0A264W0H7"/>
<evidence type="ECO:0000313" key="3">
    <source>
        <dbReference type="Proteomes" id="UP000217065"/>
    </source>
</evidence>
<dbReference type="Pfam" id="PF05137">
    <property type="entry name" value="PilN"/>
    <property type="match status" value="1"/>
</dbReference>
<evidence type="ECO:0008006" key="4">
    <source>
        <dbReference type="Google" id="ProtNLM"/>
    </source>
</evidence>
<accession>A0A264W0H7</accession>
<sequence length="198" mass="22054">MNPEINLLPVFEKRKPESYLGLILFIIILGALIVFLAIYLMGIKQDAADLAAEEQNLIAQRAALQNEVATGEPAPEITYADAVLFVETNSYPVSPLYEEIQNLADANTYVRNYAFSPEAITLAVDFETKSQVALFVENLMKSNYFENVQVDSIVEFEPLSTTEETEGVVEEEEVAPRYTASIRIKPLPEYVAQGVTQP</sequence>
<evidence type="ECO:0000313" key="2">
    <source>
        <dbReference type="EMBL" id="OZS77064.1"/>
    </source>
</evidence>
<reference evidence="2 3" key="1">
    <citation type="submission" date="2017-07" db="EMBL/GenBank/DDBJ databases">
        <title>Tetzosporium hominis gen.nov. sp.nov.</title>
        <authorList>
            <person name="Tetz G."/>
            <person name="Tetz V."/>
        </authorList>
    </citation>
    <scope>NUCLEOTIDE SEQUENCE [LARGE SCALE GENOMIC DNA]</scope>
    <source>
        <strain evidence="2 3">VT-49</strain>
    </source>
</reference>
<dbReference type="InterPro" id="IPR007813">
    <property type="entry name" value="PilN"/>
</dbReference>
<dbReference type="RefSeq" id="WP_094944195.1">
    <property type="nucleotide sequence ID" value="NZ_NOKQ01000289.1"/>
</dbReference>
<proteinExistence type="predicted"/>
<keyword evidence="1" id="KW-0812">Transmembrane</keyword>
<dbReference type="Proteomes" id="UP000217065">
    <property type="component" value="Unassembled WGS sequence"/>
</dbReference>
<keyword evidence="1" id="KW-1133">Transmembrane helix</keyword>
<keyword evidence="1" id="KW-0472">Membrane</keyword>
<protein>
    <recommendedName>
        <fullName evidence="4">Fimbrial assembly protein</fullName>
    </recommendedName>
</protein>
<name>A0A264W0H7_9BACL</name>
<feature type="transmembrane region" description="Helical" evidence="1">
    <location>
        <begin position="20"/>
        <end position="40"/>
    </location>
</feature>
<gene>
    <name evidence="2" type="ORF">CF394_13055</name>
</gene>